<feature type="region of interest" description="Disordered" evidence="1">
    <location>
        <begin position="200"/>
        <end position="220"/>
    </location>
</feature>
<protein>
    <recommendedName>
        <fullName evidence="4">G-protein coupled receptors family 1 profile domain-containing protein</fullName>
    </recommendedName>
</protein>
<name>A0A1Y2CJR0_9FUNG</name>
<keyword evidence="3" id="KW-1185">Reference proteome</keyword>
<comment type="caution">
    <text evidence="2">The sequence shown here is derived from an EMBL/GenBank/DDBJ whole genome shotgun (WGS) entry which is preliminary data.</text>
</comment>
<organism evidence="2 3">
    <name type="scientific">Rhizoclosmatium globosum</name>
    <dbReference type="NCBI Taxonomy" id="329046"/>
    <lineage>
        <taxon>Eukaryota</taxon>
        <taxon>Fungi</taxon>
        <taxon>Fungi incertae sedis</taxon>
        <taxon>Chytridiomycota</taxon>
        <taxon>Chytridiomycota incertae sedis</taxon>
        <taxon>Chytridiomycetes</taxon>
        <taxon>Chytridiales</taxon>
        <taxon>Chytriomycetaceae</taxon>
        <taxon>Rhizoclosmatium</taxon>
    </lineage>
</organism>
<sequence>MTDTALGHLFYIFFDAFMLYKTYQISHKNFYILFINVILMANRIIWSVLDTTHSSAAYDTTEQLCVFNQNEWTGIGYNAADTIIDSYATIVAVAASWHKFNSWRNTYRAMVEKNILRSVIVISMDAFLVWANANWTTQYLSWLCWFLQNYTLARALNWDLFWFPESVTLCTCVKKGSPESQLSVSEGSFGQGDRNTAAGSDIKNSVTSQEGQHNSGFGTNTILPLRTVQVVQPLQRSPSKRGMS</sequence>
<evidence type="ECO:0000256" key="1">
    <source>
        <dbReference type="SAM" id="MobiDB-lite"/>
    </source>
</evidence>
<proteinExistence type="predicted"/>
<dbReference type="Proteomes" id="UP000193642">
    <property type="component" value="Unassembled WGS sequence"/>
</dbReference>
<reference evidence="2 3" key="1">
    <citation type="submission" date="2016-07" db="EMBL/GenBank/DDBJ databases">
        <title>Pervasive Adenine N6-methylation of Active Genes in Fungi.</title>
        <authorList>
            <consortium name="DOE Joint Genome Institute"/>
            <person name="Mondo S.J."/>
            <person name="Dannebaum R.O."/>
            <person name="Kuo R.C."/>
            <person name="Labutti K."/>
            <person name="Haridas S."/>
            <person name="Kuo A."/>
            <person name="Salamov A."/>
            <person name="Ahrendt S.R."/>
            <person name="Lipzen A."/>
            <person name="Sullivan W."/>
            <person name="Andreopoulos W.B."/>
            <person name="Clum A."/>
            <person name="Lindquist E."/>
            <person name="Daum C."/>
            <person name="Ramamoorthy G.K."/>
            <person name="Gryganskyi A."/>
            <person name="Culley D."/>
            <person name="Magnuson J.K."/>
            <person name="James T.Y."/>
            <person name="O'Malley M.A."/>
            <person name="Stajich J.E."/>
            <person name="Spatafora J.W."/>
            <person name="Visel A."/>
            <person name="Grigoriev I.V."/>
        </authorList>
    </citation>
    <scope>NUCLEOTIDE SEQUENCE [LARGE SCALE GENOMIC DNA]</scope>
    <source>
        <strain evidence="2 3">JEL800</strain>
    </source>
</reference>
<evidence type="ECO:0000313" key="3">
    <source>
        <dbReference type="Proteomes" id="UP000193642"/>
    </source>
</evidence>
<evidence type="ECO:0000313" key="2">
    <source>
        <dbReference type="EMBL" id="ORY46575.1"/>
    </source>
</evidence>
<dbReference type="EMBL" id="MCGO01000016">
    <property type="protein sequence ID" value="ORY46575.1"/>
    <property type="molecule type" value="Genomic_DNA"/>
</dbReference>
<gene>
    <name evidence="2" type="ORF">BCR33DRAFT_715617</name>
</gene>
<dbReference type="AlphaFoldDB" id="A0A1Y2CJR0"/>
<accession>A0A1Y2CJR0</accession>
<dbReference type="OrthoDB" id="2157506at2759"/>
<evidence type="ECO:0008006" key="4">
    <source>
        <dbReference type="Google" id="ProtNLM"/>
    </source>
</evidence>